<evidence type="ECO:0000313" key="8">
    <source>
        <dbReference type="EMBL" id="KAG2493665.1"/>
    </source>
</evidence>
<comment type="subunit">
    <text evidence="7">Component of the dolichol-phosphate mannose (DPM) synthase complex.</text>
</comment>
<dbReference type="OrthoDB" id="311279at2759"/>
<evidence type="ECO:0000256" key="6">
    <source>
        <dbReference type="ARBA" id="ARBA00023136"/>
    </source>
</evidence>
<dbReference type="Proteomes" id="UP000612055">
    <property type="component" value="Unassembled WGS sequence"/>
</dbReference>
<dbReference type="InterPro" id="IPR009914">
    <property type="entry name" value="DPM2"/>
</dbReference>
<evidence type="ECO:0000256" key="2">
    <source>
        <dbReference type="ARBA" id="ARBA00005478"/>
    </source>
</evidence>
<dbReference type="GO" id="GO:0006506">
    <property type="term" value="P:GPI anchor biosynthetic process"/>
    <property type="evidence" value="ECO:0007669"/>
    <property type="project" value="TreeGrafter"/>
</dbReference>
<gene>
    <name evidence="8" type="ORF">HYH03_008179</name>
</gene>
<keyword evidence="3 7" id="KW-0812">Transmembrane</keyword>
<dbReference type="GO" id="GO:0030234">
    <property type="term" value="F:enzyme regulator activity"/>
    <property type="evidence" value="ECO:0007669"/>
    <property type="project" value="UniProtKB-UniRule"/>
</dbReference>
<evidence type="ECO:0000313" key="9">
    <source>
        <dbReference type="Proteomes" id="UP000612055"/>
    </source>
</evidence>
<dbReference type="Pfam" id="PF07297">
    <property type="entry name" value="DPM2"/>
    <property type="match status" value="1"/>
</dbReference>
<dbReference type="AlphaFoldDB" id="A0A835Y0S4"/>
<dbReference type="PANTHER" id="PTHR15039">
    <property type="entry name" value="DOLICHOL PHOSPHATE-MANNOSE BIOSYNTHESIS REGULATORY PROTEIN"/>
    <property type="match status" value="1"/>
</dbReference>
<protein>
    <recommendedName>
        <fullName evidence="7">Dolichol phosphate-mannose biosynthesis regulatory protein</fullName>
    </recommendedName>
</protein>
<organism evidence="8 9">
    <name type="scientific">Edaphochlamys debaryana</name>
    <dbReference type="NCBI Taxonomy" id="47281"/>
    <lineage>
        <taxon>Eukaryota</taxon>
        <taxon>Viridiplantae</taxon>
        <taxon>Chlorophyta</taxon>
        <taxon>core chlorophytes</taxon>
        <taxon>Chlorophyceae</taxon>
        <taxon>CS clade</taxon>
        <taxon>Chlamydomonadales</taxon>
        <taxon>Chlamydomonadales incertae sedis</taxon>
        <taxon>Edaphochlamys</taxon>
    </lineage>
</organism>
<feature type="transmembrane region" description="Helical" evidence="7">
    <location>
        <begin position="7"/>
        <end position="28"/>
    </location>
</feature>
<evidence type="ECO:0000256" key="3">
    <source>
        <dbReference type="ARBA" id="ARBA00022692"/>
    </source>
</evidence>
<accession>A0A835Y0S4</accession>
<evidence type="ECO:0000256" key="5">
    <source>
        <dbReference type="ARBA" id="ARBA00022989"/>
    </source>
</evidence>
<dbReference type="PANTHER" id="PTHR15039:SF11">
    <property type="entry name" value="DOLICHOL PHOSPHATE-MANNOSE BIOSYNTHESIS REGULATORY PROTEIN"/>
    <property type="match status" value="1"/>
</dbReference>
<dbReference type="GO" id="GO:0180047">
    <property type="term" value="P:dolichol phosphate mannose biosynthetic process"/>
    <property type="evidence" value="ECO:0007669"/>
    <property type="project" value="InterPro"/>
</dbReference>
<dbReference type="GO" id="GO:0033185">
    <property type="term" value="C:dolichol-phosphate-mannose synthase complex"/>
    <property type="evidence" value="ECO:0007669"/>
    <property type="project" value="TreeGrafter"/>
</dbReference>
<dbReference type="GO" id="GO:0005789">
    <property type="term" value="C:endoplasmic reticulum membrane"/>
    <property type="evidence" value="ECO:0007669"/>
    <property type="project" value="UniProtKB-SubCell"/>
</dbReference>
<comment type="similarity">
    <text evidence="2 7">Belongs to the DPM2 family.</text>
</comment>
<comment type="subcellular location">
    <subcellularLocation>
        <location evidence="1 7">Endoplasmic reticulum membrane</location>
        <topology evidence="1 7">Multi-pass membrane protein</topology>
    </subcellularLocation>
</comment>
<keyword evidence="5 7" id="KW-1133">Transmembrane helix</keyword>
<evidence type="ECO:0000256" key="7">
    <source>
        <dbReference type="RuleBase" id="RU365084"/>
    </source>
</evidence>
<reference evidence="8" key="1">
    <citation type="journal article" date="2020" name="bioRxiv">
        <title>Comparative genomics of Chlamydomonas.</title>
        <authorList>
            <person name="Craig R.J."/>
            <person name="Hasan A.R."/>
            <person name="Ness R.W."/>
            <person name="Keightley P.D."/>
        </authorList>
    </citation>
    <scope>NUCLEOTIDE SEQUENCE</scope>
    <source>
        <strain evidence="8">CCAP 11/70</strain>
    </source>
</reference>
<evidence type="ECO:0000256" key="1">
    <source>
        <dbReference type="ARBA" id="ARBA00004477"/>
    </source>
</evidence>
<keyword evidence="6 7" id="KW-0472">Membrane</keyword>
<proteinExistence type="inferred from homology"/>
<name>A0A835Y0S4_9CHLO</name>
<keyword evidence="9" id="KW-1185">Reference proteome</keyword>
<dbReference type="EMBL" id="JAEHOE010000036">
    <property type="protein sequence ID" value="KAG2493665.1"/>
    <property type="molecule type" value="Genomic_DNA"/>
</dbReference>
<comment type="pathway">
    <text evidence="7">Protein modification; protein glycosylation.</text>
</comment>
<keyword evidence="4 7" id="KW-0256">Endoplasmic reticulum</keyword>
<comment type="caution">
    <text evidence="8">The sequence shown here is derived from an EMBL/GenBank/DDBJ whole genome shotgun (WGS) entry which is preliminary data.</text>
</comment>
<comment type="function">
    <text evidence="7">Regulatory subunit of the dolichol-phosphate mannose (DPM) synthase complex; essential for the ER localization.</text>
</comment>
<sequence>MIADALCGRLIIIFGTLLFAYFSVWLLVLPFVEEDHPALRLFPPVGLALLAANTIGVGLAATALAVAGVALLSA</sequence>
<feature type="transmembrane region" description="Helical" evidence="7">
    <location>
        <begin position="48"/>
        <end position="72"/>
    </location>
</feature>
<dbReference type="UniPathway" id="UPA00378"/>
<evidence type="ECO:0000256" key="4">
    <source>
        <dbReference type="ARBA" id="ARBA00022824"/>
    </source>
</evidence>